<protein>
    <recommendedName>
        <fullName evidence="1">F-box domain-containing protein</fullName>
    </recommendedName>
</protein>
<evidence type="ECO:0000313" key="2">
    <source>
        <dbReference type="EMBL" id="KDQ24936.1"/>
    </source>
</evidence>
<feature type="domain" description="F-box" evidence="1">
    <location>
        <begin position="63"/>
        <end position="117"/>
    </location>
</feature>
<dbReference type="InterPro" id="IPR036047">
    <property type="entry name" value="F-box-like_dom_sf"/>
</dbReference>
<dbReference type="PROSITE" id="PS50181">
    <property type="entry name" value="FBOX"/>
    <property type="match status" value="1"/>
</dbReference>
<sequence length="468" mass="52586">MGYRASNSPPYGKTQFELGLASPLQLSSSLFVASRRPSIPLSLKLLHFPTSPTRRTASNGHIPAPIDRLPVEILCDIFSICDETPGNQPCGSKVTLSHVCRRWRGVVLCMPVLWSRISVQKPNQTSVERVTAHFRRSGSYPISLAIIETVSASLEQRDAITCLLPMIRTHASQIKSLCLRLRTSAGDFVTHLNGCQFPRLEALECSLHRCPKDLMKSLMTRLQQGSHLSSLVWSGAEDIPPNVSWHSLTRLELRGSYNLQDVCNILGQCRDLQELILDSFKDSPVIDTSFFLPALRNLQVHSRVSLGPFFRCLHAPSLQTIFIHYRMDADLSRDWDSFGVFLLRSSCDLRSFVLWDVRIDDVQFAQCLELPGLQSLTTIDVRQPISDNILRRITLSNSVDRVALLPRLESVTLSRCLTVDGLLQDFVSSRLAHGRLNSFKVGLGEGQSKDEIYLRSLKEAGRNIYAYR</sequence>
<evidence type="ECO:0000259" key="1">
    <source>
        <dbReference type="PROSITE" id="PS50181"/>
    </source>
</evidence>
<dbReference type="EMBL" id="KL198011">
    <property type="protein sequence ID" value="KDQ24936.1"/>
    <property type="molecule type" value="Genomic_DNA"/>
</dbReference>
<dbReference type="HOGENOM" id="CLU_018544_11_0_1"/>
<dbReference type="InterPro" id="IPR001810">
    <property type="entry name" value="F-box_dom"/>
</dbReference>
<dbReference type="Gene3D" id="3.80.10.10">
    <property type="entry name" value="Ribonuclease Inhibitor"/>
    <property type="match status" value="1"/>
</dbReference>
<evidence type="ECO:0000313" key="3">
    <source>
        <dbReference type="Proteomes" id="UP000027073"/>
    </source>
</evidence>
<organism evidence="2 3">
    <name type="scientific">Pleurotus ostreatus (strain PC15)</name>
    <name type="common">Oyster mushroom</name>
    <dbReference type="NCBI Taxonomy" id="1137138"/>
    <lineage>
        <taxon>Eukaryota</taxon>
        <taxon>Fungi</taxon>
        <taxon>Dikarya</taxon>
        <taxon>Basidiomycota</taxon>
        <taxon>Agaricomycotina</taxon>
        <taxon>Agaricomycetes</taxon>
        <taxon>Agaricomycetidae</taxon>
        <taxon>Agaricales</taxon>
        <taxon>Pleurotineae</taxon>
        <taxon>Pleurotaceae</taxon>
        <taxon>Pleurotus</taxon>
    </lineage>
</organism>
<dbReference type="InParanoid" id="A0A067NMU3"/>
<name>A0A067NMU3_PLEO1</name>
<dbReference type="Gene3D" id="1.20.1280.50">
    <property type="match status" value="1"/>
</dbReference>
<dbReference type="STRING" id="1137138.A0A067NMU3"/>
<dbReference type="InterPro" id="IPR032675">
    <property type="entry name" value="LRR_dom_sf"/>
</dbReference>
<dbReference type="Proteomes" id="UP000027073">
    <property type="component" value="Unassembled WGS sequence"/>
</dbReference>
<dbReference type="SUPFAM" id="SSF52047">
    <property type="entry name" value="RNI-like"/>
    <property type="match status" value="1"/>
</dbReference>
<proteinExistence type="predicted"/>
<reference evidence="3" key="1">
    <citation type="journal article" date="2014" name="Proc. Natl. Acad. Sci. U.S.A.">
        <title>Extensive sampling of basidiomycete genomes demonstrates inadequacy of the white-rot/brown-rot paradigm for wood decay fungi.</title>
        <authorList>
            <person name="Riley R."/>
            <person name="Salamov A.A."/>
            <person name="Brown D.W."/>
            <person name="Nagy L.G."/>
            <person name="Floudas D."/>
            <person name="Held B.W."/>
            <person name="Levasseur A."/>
            <person name="Lombard V."/>
            <person name="Morin E."/>
            <person name="Otillar R."/>
            <person name="Lindquist E.A."/>
            <person name="Sun H."/>
            <person name="LaButti K.M."/>
            <person name="Schmutz J."/>
            <person name="Jabbour D."/>
            <person name="Luo H."/>
            <person name="Baker S.E."/>
            <person name="Pisabarro A.G."/>
            <person name="Walton J.D."/>
            <person name="Blanchette R.A."/>
            <person name="Henrissat B."/>
            <person name="Martin F."/>
            <person name="Cullen D."/>
            <person name="Hibbett D.S."/>
            <person name="Grigoriev I.V."/>
        </authorList>
    </citation>
    <scope>NUCLEOTIDE SEQUENCE [LARGE SCALE GENOMIC DNA]</scope>
    <source>
        <strain evidence="3">PC15</strain>
    </source>
</reference>
<dbReference type="AlphaFoldDB" id="A0A067NMU3"/>
<accession>A0A067NMU3</accession>
<dbReference type="VEuPathDB" id="FungiDB:PLEOSDRAFT_1107859"/>
<dbReference type="Pfam" id="PF12937">
    <property type="entry name" value="F-box-like"/>
    <property type="match status" value="1"/>
</dbReference>
<dbReference type="OrthoDB" id="3217549at2759"/>
<dbReference type="SUPFAM" id="SSF81383">
    <property type="entry name" value="F-box domain"/>
    <property type="match status" value="1"/>
</dbReference>
<gene>
    <name evidence="2" type="ORF">PLEOSDRAFT_1107859</name>
</gene>